<evidence type="ECO:0000313" key="3">
    <source>
        <dbReference type="Proteomes" id="UP000439903"/>
    </source>
</evidence>
<comment type="caution">
    <text evidence="2">The sequence shown here is derived from an EMBL/GenBank/DDBJ whole genome shotgun (WGS) entry which is preliminary data.</text>
</comment>
<sequence>MFPFPNFATYDEDEDDSFLKKLFRPRFSHFINIDNKTFYDTWNGEALINFKWNTFGRKYYLAILMVYLVFSGSFIIVATLSNDISWPCQKILLIITITLGFWYLFVEIRDINCSYKDYFEVYGIT</sequence>
<dbReference type="OrthoDB" id="2441454at2759"/>
<keyword evidence="2" id="KW-0675">Receptor</keyword>
<gene>
    <name evidence="2" type="ORF">F8M41_002852</name>
</gene>
<feature type="transmembrane region" description="Helical" evidence="1">
    <location>
        <begin position="84"/>
        <end position="106"/>
    </location>
</feature>
<keyword evidence="3" id="KW-1185">Reference proteome</keyword>
<evidence type="ECO:0000313" key="2">
    <source>
        <dbReference type="EMBL" id="KAF0447038.1"/>
    </source>
</evidence>
<proteinExistence type="predicted"/>
<accession>A0A8H4A7Z2</accession>
<name>A0A8H4A7Z2_GIGMA</name>
<dbReference type="EMBL" id="WTPW01001242">
    <property type="protein sequence ID" value="KAF0447038.1"/>
    <property type="molecule type" value="Genomic_DNA"/>
</dbReference>
<dbReference type="Proteomes" id="UP000439903">
    <property type="component" value="Unassembled WGS sequence"/>
</dbReference>
<keyword evidence="1" id="KW-0812">Transmembrane</keyword>
<keyword evidence="1" id="KW-0472">Membrane</keyword>
<feature type="transmembrane region" description="Helical" evidence="1">
    <location>
        <begin position="59"/>
        <end position="78"/>
    </location>
</feature>
<organism evidence="2 3">
    <name type="scientific">Gigaspora margarita</name>
    <dbReference type="NCBI Taxonomy" id="4874"/>
    <lineage>
        <taxon>Eukaryota</taxon>
        <taxon>Fungi</taxon>
        <taxon>Fungi incertae sedis</taxon>
        <taxon>Mucoromycota</taxon>
        <taxon>Glomeromycotina</taxon>
        <taxon>Glomeromycetes</taxon>
        <taxon>Diversisporales</taxon>
        <taxon>Gigasporaceae</taxon>
        <taxon>Gigaspora</taxon>
    </lineage>
</organism>
<evidence type="ECO:0000256" key="1">
    <source>
        <dbReference type="SAM" id="Phobius"/>
    </source>
</evidence>
<dbReference type="AlphaFoldDB" id="A0A8H4A7Z2"/>
<keyword evidence="1" id="KW-1133">Transmembrane helix</keyword>
<reference evidence="2 3" key="1">
    <citation type="journal article" date="2019" name="Environ. Microbiol.">
        <title>At the nexus of three kingdoms: the genome of the mycorrhizal fungus Gigaspora margarita provides insights into plant, endobacterial and fungal interactions.</title>
        <authorList>
            <person name="Venice F."/>
            <person name="Ghignone S."/>
            <person name="Salvioli di Fossalunga A."/>
            <person name="Amselem J."/>
            <person name="Novero M."/>
            <person name="Xianan X."/>
            <person name="Sedzielewska Toro K."/>
            <person name="Morin E."/>
            <person name="Lipzen A."/>
            <person name="Grigoriev I.V."/>
            <person name="Henrissat B."/>
            <person name="Martin F.M."/>
            <person name="Bonfante P."/>
        </authorList>
    </citation>
    <scope>NUCLEOTIDE SEQUENCE [LARGE SCALE GENOMIC DNA]</scope>
    <source>
        <strain evidence="2 3">BEG34</strain>
    </source>
</reference>
<protein>
    <submittedName>
        <fullName evidence="2">Transient receptor potential cation channel subfamily a member 1-like</fullName>
    </submittedName>
</protein>